<sequence length="335" mass="37779">MGVFNYPSWYPSWWDNTAPCKQSRTFMKCINDNFLTQVIEQTMRRGGLLDLVPTNKEGPIGNVKIKSSLSCSDHQMLDFRICRGGKKAFYDGMTGCVDEGRALDIVYPNFSKAFDAVSHNILKMCELGLGGRVQRSNAHTTATNRGISQANHSSKKCPLAASQDENQTIDHFKGMYTNVHSLGKKQEELELYAQSESYDIIGITETCWDNSHNWRIMTDGYRLYRKDSQGRKGGLVVLYVKENLECIEVNYSKCGRPIECLWVKIRGVAFRGNLTLVICYLPPNQHEKASEALFGSLKQALGQQNLILIGDFNYLGIVGRTIQQLTYQPSSSWNA</sequence>
<evidence type="ECO:0000313" key="3">
    <source>
        <dbReference type="Proteomes" id="UP000233556"/>
    </source>
</evidence>
<feature type="domain" description="Endonuclease/exonuclease/phosphatase" evidence="1">
    <location>
        <begin position="189"/>
        <end position="314"/>
    </location>
</feature>
<dbReference type="InterPro" id="IPR036691">
    <property type="entry name" value="Endo/exonu/phosph_ase_sf"/>
</dbReference>
<dbReference type="GO" id="GO:0003824">
    <property type="term" value="F:catalytic activity"/>
    <property type="evidence" value="ECO:0007669"/>
    <property type="project" value="InterPro"/>
</dbReference>
<organism evidence="2 3">
    <name type="scientific">Limosa lapponica baueri</name>
    <dbReference type="NCBI Taxonomy" id="1758121"/>
    <lineage>
        <taxon>Eukaryota</taxon>
        <taxon>Metazoa</taxon>
        <taxon>Chordata</taxon>
        <taxon>Craniata</taxon>
        <taxon>Vertebrata</taxon>
        <taxon>Euteleostomi</taxon>
        <taxon>Archelosauria</taxon>
        <taxon>Archosauria</taxon>
        <taxon>Dinosauria</taxon>
        <taxon>Saurischia</taxon>
        <taxon>Theropoda</taxon>
        <taxon>Coelurosauria</taxon>
        <taxon>Aves</taxon>
        <taxon>Neognathae</taxon>
        <taxon>Neoaves</taxon>
        <taxon>Charadriiformes</taxon>
        <taxon>Scolopacidae</taxon>
        <taxon>Limosa</taxon>
    </lineage>
</organism>
<dbReference type="GO" id="GO:0007508">
    <property type="term" value="P:larval heart development"/>
    <property type="evidence" value="ECO:0007669"/>
    <property type="project" value="TreeGrafter"/>
</dbReference>
<accession>A0A2I0TCJ9</accession>
<dbReference type="Proteomes" id="UP000233556">
    <property type="component" value="Unassembled WGS sequence"/>
</dbReference>
<evidence type="ECO:0000259" key="1">
    <source>
        <dbReference type="Pfam" id="PF03372"/>
    </source>
</evidence>
<dbReference type="EMBL" id="KZ512667">
    <property type="protein sequence ID" value="PKU31519.1"/>
    <property type="molecule type" value="Genomic_DNA"/>
</dbReference>
<proteinExistence type="predicted"/>
<dbReference type="GO" id="GO:0031012">
    <property type="term" value="C:extracellular matrix"/>
    <property type="evidence" value="ECO:0007669"/>
    <property type="project" value="TreeGrafter"/>
</dbReference>
<dbReference type="SUPFAM" id="SSF56219">
    <property type="entry name" value="DNase I-like"/>
    <property type="match status" value="1"/>
</dbReference>
<name>A0A2I0TCJ9_LIMLA</name>
<dbReference type="PANTHER" id="PTHR33395">
    <property type="entry name" value="TRANSCRIPTASE, PUTATIVE-RELATED-RELATED"/>
    <property type="match status" value="1"/>
</dbReference>
<evidence type="ECO:0000313" key="2">
    <source>
        <dbReference type="EMBL" id="PKU31519.1"/>
    </source>
</evidence>
<dbReference type="AlphaFoldDB" id="A0A2I0TCJ9"/>
<dbReference type="Gene3D" id="3.60.10.10">
    <property type="entry name" value="Endonuclease/exonuclease/phosphatase"/>
    <property type="match status" value="1"/>
</dbReference>
<keyword evidence="3" id="KW-1185">Reference proteome</keyword>
<dbReference type="GO" id="GO:0061343">
    <property type="term" value="P:cell adhesion involved in heart morphogenesis"/>
    <property type="evidence" value="ECO:0007669"/>
    <property type="project" value="TreeGrafter"/>
</dbReference>
<gene>
    <name evidence="2" type="ORF">llap_18177</name>
</gene>
<dbReference type="InterPro" id="IPR005135">
    <property type="entry name" value="Endo/exonuclease/phosphatase"/>
</dbReference>
<reference evidence="3" key="2">
    <citation type="submission" date="2017-12" db="EMBL/GenBank/DDBJ databases">
        <title>Genome sequence of the Bar-tailed Godwit (Limosa lapponica baueri).</title>
        <authorList>
            <person name="Lima N.C.B."/>
            <person name="Parody-Merino A.M."/>
            <person name="Battley P.F."/>
            <person name="Fidler A.E."/>
            <person name="Prosdocimi F."/>
        </authorList>
    </citation>
    <scope>NUCLEOTIDE SEQUENCE [LARGE SCALE GENOMIC DNA]</scope>
</reference>
<dbReference type="OrthoDB" id="6274754at2759"/>
<dbReference type="PANTHER" id="PTHR33395:SF22">
    <property type="entry name" value="REVERSE TRANSCRIPTASE DOMAIN-CONTAINING PROTEIN"/>
    <property type="match status" value="1"/>
</dbReference>
<reference evidence="3" key="1">
    <citation type="submission" date="2017-11" db="EMBL/GenBank/DDBJ databases">
        <authorList>
            <person name="Lima N.C."/>
            <person name="Parody-Merino A.M."/>
            <person name="Battley P.F."/>
            <person name="Fidler A.E."/>
            <person name="Prosdocimi F."/>
        </authorList>
    </citation>
    <scope>NUCLEOTIDE SEQUENCE [LARGE SCALE GENOMIC DNA]</scope>
</reference>
<dbReference type="Pfam" id="PF03372">
    <property type="entry name" value="Exo_endo_phos"/>
    <property type="match status" value="1"/>
</dbReference>
<protein>
    <recommendedName>
        <fullName evidence="1">Endonuclease/exonuclease/phosphatase domain-containing protein</fullName>
    </recommendedName>
</protein>